<dbReference type="EMBL" id="MBTA01000029">
    <property type="protein sequence ID" value="RKD12867.1"/>
    <property type="molecule type" value="Genomic_DNA"/>
</dbReference>
<dbReference type="RefSeq" id="WP_120183095.1">
    <property type="nucleotide sequence ID" value="NZ_MBTA01000029.1"/>
</dbReference>
<gene>
    <name evidence="1" type="ORF">BCY91_11540</name>
</gene>
<organism evidence="1 2">
    <name type="scientific">Pelobium manganitolerans</name>
    <dbReference type="NCBI Taxonomy" id="1842495"/>
    <lineage>
        <taxon>Bacteria</taxon>
        <taxon>Pseudomonadati</taxon>
        <taxon>Bacteroidota</taxon>
        <taxon>Sphingobacteriia</taxon>
        <taxon>Sphingobacteriales</taxon>
        <taxon>Sphingobacteriaceae</taxon>
        <taxon>Pelobium</taxon>
    </lineage>
</organism>
<dbReference type="OrthoDB" id="979487at2"/>
<keyword evidence="2" id="KW-1185">Reference proteome</keyword>
<evidence type="ECO:0000313" key="1">
    <source>
        <dbReference type="EMBL" id="RKD12867.1"/>
    </source>
</evidence>
<accession>A0A419S2E0</accession>
<reference evidence="1 2" key="1">
    <citation type="submission" date="2016-07" db="EMBL/GenBank/DDBJ databases">
        <title>Genome of Pelobium manganitolerans.</title>
        <authorList>
            <person name="Wu S."/>
            <person name="Wang G."/>
        </authorList>
    </citation>
    <scope>NUCLEOTIDE SEQUENCE [LARGE SCALE GENOMIC DNA]</scope>
    <source>
        <strain evidence="1 2">YS-25</strain>
    </source>
</reference>
<evidence type="ECO:0000313" key="2">
    <source>
        <dbReference type="Proteomes" id="UP000283433"/>
    </source>
</evidence>
<proteinExistence type="predicted"/>
<evidence type="ECO:0008006" key="3">
    <source>
        <dbReference type="Google" id="ProtNLM"/>
    </source>
</evidence>
<dbReference type="Proteomes" id="UP000283433">
    <property type="component" value="Unassembled WGS sequence"/>
</dbReference>
<comment type="caution">
    <text evidence="1">The sequence shown here is derived from an EMBL/GenBank/DDBJ whole genome shotgun (WGS) entry which is preliminary data.</text>
</comment>
<protein>
    <recommendedName>
        <fullName evidence="3">Adenylosuccinate lyase</fullName>
    </recommendedName>
</protein>
<name>A0A419S2E0_9SPHI</name>
<sequence>MLKQLEQKLAKPMGKVAVEELARNLGSADEAVLFLIAQSTHDNDAIAFRASWVLERVLLFYPEVFKDWIGEFLTTYPIVKGFSAQRHYSKMLLMLYKEKLINQSKFSEPQFELCLEVSFDRLLNPKTPVAVQCNIMDAIALLAKHYLWAYDELQHILQQKLVSNSPALAVRAKRLLAQKDLKK</sequence>
<dbReference type="AlphaFoldDB" id="A0A419S2E0"/>